<dbReference type="PANTHER" id="PTHR46268">
    <property type="entry name" value="STRESS RESPONSE PROTEIN NHAX"/>
    <property type="match status" value="1"/>
</dbReference>
<dbReference type="InterPro" id="IPR006016">
    <property type="entry name" value="UspA"/>
</dbReference>
<evidence type="ECO:0000313" key="4">
    <source>
        <dbReference type="Proteomes" id="UP000050398"/>
    </source>
</evidence>
<feature type="domain" description="UspA" evidence="2">
    <location>
        <begin position="1"/>
        <end position="138"/>
    </location>
</feature>
<dbReference type="eggNOG" id="COG0589">
    <property type="taxonomic scope" value="Bacteria"/>
</dbReference>
<reference evidence="3 4" key="1">
    <citation type="submission" date="2015-08" db="EMBL/GenBank/DDBJ databases">
        <title>Draft Genome Sequence of Bacillus vietnamensis UCD-SED5.</title>
        <authorList>
            <person name="Lee R.D."/>
            <person name="Jospin G."/>
            <person name="Lang J.M."/>
            <person name="Coil D.A."/>
            <person name="Eisen J.A."/>
        </authorList>
    </citation>
    <scope>NUCLEOTIDE SEQUENCE [LARGE SCALE GENOMIC DNA]</scope>
    <source>
        <strain evidence="3 4">UCD-SED5</strain>
    </source>
</reference>
<sequence>MFNKILLATDGSDHSIRASEKAIALASCQKNGTIEVVYVIDGKHSKDDVLQHWGTDAAEHRKKKLLLIEQKIKHAKINYTTHYLHGEPGPTIVKHANEHQFDAVVIGSRGLNTLQEMVLGSVSHKVAKRVKCPVMIVK</sequence>
<dbReference type="InterPro" id="IPR006015">
    <property type="entry name" value="Universal_stress_UspA"/>
</dbReference>
<dbReference type="Gene3D" id="3.40.50.620">
    <property type="entry name" value="HUPs"/>
    <property type="match status" value="1"/>
</dbReference>
<dbReference type="EMBL" id="LIXZ01000004">
    <property type="protein sequence ID" value="KPL60275.1"/>
    <property type="molecule type" value="Genomic_DNA"/>
</dbReference>
<proteinExistence type="inferred from homology"/>
<evidence type="ECO:0000313" key="3">
    <source>
        <dbReference type="EMBL" id="KPL60275.1"/>
    </source>
</evidence>
<dbReference type="PATRIC" id="fig|218284.4.peg.2808"/>
<dbReference type="Pfam" id="PF00582">
    <property type="entry name" value="Usp"/>
    <property type="match status" value="1"/>
</dbReference>
<evidence type="ECO:0000259" key="2">
    <source>
        <dbReference type="Pfam" id="PF00582"/>
    </source>
</evidence>
<name>A0A0P6W2L0_9BACI</name>
<dbReference type="PRINTS" id="PR01438">
    <property type="entry name" value="UNVRSLSTRESS"/>
</dbReference>
<dbReference type="RefSeq" id="WP_060671694.1">
    <property type="nucleotide sequence ID" value="NZ_JBCNGU010000022.1"/>
</dbReference>
<dbReference type="Proteomes" id="UP000050398">
    <property type="component" value="Unassembled WGS sequence"/>
</dbReference>
<dbReference type="PANTHER" id="PTHR46268:SF6">
    <property type="entry name" value="UNIVERSAL STRESS PROTEIN UP12"/>
    <property type="match status" value="1"/>
</dbReference>
<dbReference type="InterPro" id="IPR014729">
    <property type="entry name" value="Rossmann-like_a/b/a_fold"/>
</dbReference>
<protein>
    <submittedName>
        <fullName evidence="3">Universal stress protein</fullName>
    </submittedName>
</protein>
<accession>A0A0P6W2L0</accession>
<organism evidence="3 4">
    <name type="scientific">Rossellomorea vietnamensis</name>
    <dbReference type="NCBI Taxonomy" id="218284"/>
    <lineage>
        <taxon>Bacteria</taxon>
        <taxon>Bacillati</taxon>
        <taxon>Bacillota</taxon>
        <taxon>Bacilli</taxon>
        <taxon>Bacillales</taxon>
        <taxon>Bacillaceae</taxon>
        <taxon>Rossellomorea</taxon>
    </lineage>
</organism>
<comment type="caution">
    <text evidence="3">The sequence shown here is derived from an EMBL/GenBank/DDBJ whole genome shotgun (WGS) entry which is preliminary data.</text>
</comment>
<dbReference type="AlphaFoldDB" id="A0A0P6W2L0"/>
<comment type="similarity">
    <text evidence="1">Belongs to the universal stress protein A family.</text>
</comment>
<dbReference type="CDD" id="cd00293">
    <property type="entry name" value="USP-like"/>
    <property type="match status" value="1"/>
</dbReference>
<evidence type="ECO:0000256" key="1">
    <source>
        <dbReference type="ARBA" id="ARBA00008791"/>
    </source>
</evidence>
<dbReference type="SUPFAM" id="SSF52402">
    <property type="entry name" value="Adenine nucleotide alpha hydrolases-like"/>
    <property type="match status" value="1"/>
</dbReference>
<gene>
    <name evidence="3" type="ORF">AM506_06565</name>
</gene>
<dbReference type="OrthoDB" id="9777884at2"/>